<keyword evidence="6" id="KW-1185">Reference proteome</keyword>
<keyword evidence="2" id="KW-0963">Cytoplasm</keyword>
<dbReference type="Pfam" id="PF07647">
    <property type="entry name" value="SAM_2"/>
    <property type="match status" value="1"/>
</dbReference>
<keyword evidence="3" id="KW-0694">RNA-binding</keyword>
<dbReference type="RefSeq" id="XP_019036032.1">
    <property type="nucleotide sequence ID" value="XM_019180976.1"/>
</dbReference>
<evidence type="ECO:0000256" key="2">
    <source>
        <dbReference type="ARBA" id="ARBA00022490"/>
    </source>
</evidence>
<reference evidence="5 6" key="1">
    <citation type="journal article" date="2016" name="Proc. Natl. Acad. Sci. U.S.A.">
        <title>Comparative genomics of biotechnologically important yeasts.</title>
        <authorList>
            <person name="Riley R."/>
            <person name="Haridas S."/>
            <person name="Wolfe K.H."/>
            <person name="Lopes M.R."/>
            <person name="Hittinger C.T."/>
            <person name="Goeker M."/>
            <person name="Salamov A.A."/>
            <person name="Wisecaver J.H."/>
            <person name="Long T.M."/>
            <person name="Calvey C.H."/>
            <person name="Aerts A.L."/>
            <person name="Barry K.W."/>
            <person name="Choi C."/>
            <person name="Clum A."/>
            <person name="Coughlan A.Y."/>
            <person name="Deshpande S."/>
            <person name="Douglass A.P."/>
            <person name="Hanson S.J."/>
            <person name="Klenk H.-P."/>
            <person name="LaButti K.M."/>
            <person name="Lapidus A."/>
            <person name="Lindquist E.A."/>
            <person name="Lipzen A.M."/>
            <person name="Meier-Kolthoff J.P."/>
            <person name="Ohm R.A."/>
            <person name="Otillar R.P."/>
            <person name="Pangilinan J.L."/>
            <person name="Peng Y."/>
            <person name="Rokas A."/>
            <person name="Rosa C.A."/>
            <person name="Scheuner C."/>
            <person name="Sibirny A.A."/>
            <person name="Slot J.C."/>
            <person name="Stielow J.B."/>
            <person name="Sun H."/>
            <person name="Kurtzman C.P."/>
            <person name="Blackwell M."/>
            <person name="Grigoriev I.V."/>
            <person name="Jeffries T.W."/>
        </authorList>
    </citation>
    <scope>NUCLEOTIDE SEQUENCE [LARGE SCALE GENOMIC DNA]</scope>
    <source>
        <strain evidence="6">ATCC 58044 / CBS 1984 / NCYC 433 / NRRL Y-366-8</strain>
    </source>
</reference>
<accession>A0A1E3NUK4</accession>
<dbReference type="OrthoDB" id="2155283at2759"/>
<dbReference type="PANTHER" id="PTHR12515">
    <property type="entry name" value="STERILE ALPHA MOTIF DOMAIN CONTAINING PROTEIN 4-RELATED"/>
    <property type="match status" value="1"/>
</dbReference>
<dbReference type="STRING" id="683960.A0A1E3NUK4"/>
<dbReference type="EMBL" id="KV454215">
    <property type="protein sequence ID" value="ODQ56825.1"/>
    <property type="molecule type" value="Genomic_DNA"/>
</dbReference>
<dbReference type="GeneID" id="30198222"/>
<feature type="domain" description="SAM" evidence="4">
    <location>
        <begin position="3"/>
        <end position="57"/>
    </location>
</feature>
<evidence type="ECO:0000313" key="5">
    <source>
        <dbReference type="EMBL" id="ODQ56825.1"/>
    </source>
</evidence>
<comment type="subcellular location">
    <subcellularLocation>
        <location evidence="1">Cytoplasm</location>
    </subcellularLocation>
</comment>
<dbReference type="GO" id="GO:0000932">
    <property type="term" value="C:P-body"/>
    <property type="evidence" value="ECO:0007669"/>
    <property type="project" value="TreeGrafter"/>
</dbReference>
<feature type="non-terminal residue" evidence="5">
    <location>
        <position position="1"/>
    </location>
</feature>
<name>A0A1E3NUK4_WICAA</name>
<protein>
    <recommendedName>
        <fullName evidence="4">SAM domain-containing protein</fullName>
    </recommendedName>
</protein>
<proteinExistence type="predicted"/>
<evidence type="ECO:0000259" key="4">
    <source>
        <dbReference type="Pfam" id="PF07647"/>
    </source>
</evidence>
<evidence type="ECO:0000256" key="3">
    <source>
        <dbReference type="ARBA" id="ARBA00022884"/>
    </source>
</evidence>
<dbReference type="InterPro" id="IPR013761">
    <property type="entry name" value="SAM/pointed_sf"/>
</dbReference>
<evidence type="ECO:0000256" key="1">
    <source>
        <dbReference type="ARBA" id="ARBA00004496"/>
    </source>
</evidence>
<dbReference type="Gene3D" id="1.10.150.50">
    <property type="entry name" value="Transcription Factor, Ets-1"/>
    <property type="match status" value="1"/>
</dbReference>
<dbReference type="SUPFAM" id="SSF47769">
    <property type="entry name" value="SAM/Pointed domain"/>
    <property type="match status" value="1"/>
</dbReference>
<dbReference type="Proteomes" id="UP000094112">
    <property type="component" value="Unassembled WGS sequence"/>
</dbReference>
<organism evidence="5 6">
    <name type="scientific">Wickerhamomyces anomalus (strain ATCC 58044 / CBS 1984 / NCYC 433 / NRRL Y-366-8)</name>
    <name type="common">Yeast</name>
    <name type="synonym">Hansenula anomala</name>
    <dbReference type="NCBI Taxonomy" id="683960"/>
    <lineage>
        <taxon>Eukaryota</taxon>
        <taxon>Fungi</taxon>
        <taxon>Dikarya</taxon>
        <taxon>Ascomycota</taxon>
        <taxon>Saccharomycotina</taxon>
        <taxon>Saccharomycetes</taxon>
        <taxon>Phaffomycetales</taxon>
        <taxon>Wickerhamomycetaceae</taxon>
        <taxon>Wickerhamomyces</taxon>
    </lineage>
</organism>
<dbReference type="InterPro" id="IPR050897">
    <property type="entry name" value="SMAUG/VTS1_RNA-bind"/>
</dbReference>
<dbReference type="AlphaFoldDB" id="A0A1E3NUK4"/>
<dbReference type="InterPro" id="IPR001660">
    <property type="entry name" value="SAM"/>
</dbReference>
<dbReference type="GO" id="GO:0003729">
    <property type="term" value="F:mRNA binding"/>
    <property type="evidence" value="ECO:0007669"/>
    <property type="project" value="TreeGrafter"/>
</dbReference>
<sequence length="58" mass="6759">KLLNDIPAWLKTLRLHKYTSALQDVPWRELIYYDDQQLELKGVSAMGARGKLLKAFEI</sequence>
<gene>
    <name evidence="5" type="ORF">WICANDRAFT_23142</name>
</gene>
<feature type="non-terminal residue" evidence="5">
    <location>
        <position position="58"/>
    </location>
</feature>
<dbReference type="PANTHER" id="PTHR12515:SF5">
    <property type="entry name" value="PROTEIN SMAUG"/>
    <property type="match status" value="1"/>
</dbReference>
<dbReference type="GO" id="GO:0000289">
    <property type="term" value="P:nuclear-transcribed mRNA poly(A) tail shortening"/>
    <property type="evidence" value="ECO:0007669"/>
    <property type="project" value="TreeGrafter"/>
</dbReference>
<evidence type="ECO:0000313" key="6">
    <source>
        <dbReference type="Proteomes" id="UP000094112"/>
    </source>
</evidence>